<accession>A0ABV6S0J0</accession>
<dbReference type="RefSeq" id="WP_386677047.1">
    <property type="nucleotide sequence ID" value="NZ_JBHLTG010000017.1"/>
</dbReference>
<keyword evidence="1" id="KW-1133">Transmembrane helix</keyword>
<name>A0ABV6S0J0_9GAMM</name>
<proteinExistence type="predicted"/>
<gene>
    <name evidence="2" type="ORF">ACFFGH_33340</name>
</gene>
<dbReference type="EMBL" id="JBHLTG010000017">
    <property type="protein sequence ID" value="MFC0682742.1"/>
    <property type="molecule type" value="Genomic_DNA"/>
</dbReference>
<evidence type="ECO:0000313" key="3">
    <source>
        <dbReference type="Proteomes" id="UP001589896"/>
    </source>
</evidence>
<sequence length="256" mass="26623">MTGTFCGGSHKCGKTTEIALGPGPFVPLIYFEPSSHRIHHMRRQPSFRRSQGGFTLVEIAVVLVIVGLLLGAVLKGQELIENSRVRSAVNDITGIRASTYGYLDRYRATPGDDARIAGRGDTWTGQTAGNGNNMIGVANANPFDATGENVQFFQHLRAAGFLTGDAAAATLPMNGFGGLVGVSTLTTALGNMNTRAICVSQAPGKAAIAMDNQMDDGVPNTGSVRATEGSAGLDTAPGAVATAYNEAAVYTLCTQL</sequence>
<reference evidence="2 3" key="1">
    <citation type="submission" date="2024-09" db="EMBL/GenBank/DDBJ databases">
        <authorList>
            <person name="Sun Q."/>
            <person name="Mori K."/>
        </authorList>
    </citation>
    <scope>NUCLEOTIDE SEQUENCE [LARGE SCALE GENOMIC DNA]</scope>
    <source>
        <strain evidence="2 3">KCTC 23076</strain>
    </source>
</reference>
<keyword evidence="3" id="KW-1185">Reference proteome</keyword>
<dbReference type="NCBIfam" id="TIGR02532">
    <property type="entry name" value="IV_pilin_GFxxxE"/>
    <property type="match status" value="1"/>
</dbReference>
<dbReference type="Pfam" id="PF07963">
    <property type="entry name" value="N_methyl"/>
    <property type="match status" value="1"/>
</dbReference>
<keyword evidence="1" id="KW-0472">Membrane</keyword>
<organism evidence="2 3">
    <name type="scientific">Lysobacter korlensis</name>
    <dbReference type="NCBI Taxonomy" id="553636"/>
    <lineage>
        <taxon>Bacteria</taxon>
        <taxon>Pseudomonadati</taxon>
        <taxon>Pseudomonadota</taxon>
        <taxon>Gammaproteobacteria</taxon>
        <taxon>Lysobacterales</taxon>
        <taxon>Lysobacteraceae</taxon>
        <taxon>Lysobacter</taxon>
    </lineage>
</organism>
<dbReference type="InterPro" id="IPR045584">
    <property type="entry name" value="Pilin-like"/>
</dbReference>
<dbReference type="Gene3D" id="3.30.700.10">
    <property type="entry name" value="Glycoprotein, Type 4 Pilin"/>
    <property type="match status" value="1"/>
</dbReference>
<dbReference type="InterPro" id="IPR012902">
    <property type="entry name" value="N_methyl_site"/>
</dbReference>
<comment type="caution">
    <text evidence="2">The sequence shown here is derived from an EMBL/GenBank/DDBJ whole genome shotgun (WGS) entry which is preliminary data.</text>
</comment>
<evidence type="ECO:0000256" key="1">
    <source>
        <dbReference type="SAM" id="Phobius"/>
    </source>
</evidence>
<keyword evidence="1" id="KW-0812">Transmembrane</keyword>
<dbReference type="PROSITE" id="PS00409">
    <property type="entry name" value="PROKAR_NTER_METHYL"/>
    <property type="match status" value="1"/>
</dbReference>
<dbReference type="Proteomes" id="UP001589896">
    <property type="component" value="Unassembled WGS sequence"/>
</dbReference>
<dbReference type="SUPFAM" id="SSF54523">
    <property type="entry name" value="Pili subunits"/>
    <property type="match status" value="1"/>
</dbReference>
<feature type="transmembrane region" description="Helical" evidence="1">
    <location>
        <begin position="52"/>
        <end position="74"/>
    </location>
</feature>
<evidence type="ECO:0000313" key="2">
    <source>
        <dbReference type="EMBL" id="MFC0682742.1"/>
    </source>
</evidence>
<protein>
    <submittedName>
        <fullName evidence="2">Prepilin-type N-terminal cleavage/methylation domain-containing protein</fullName>
    </submittedName>
</protein>